<sequence length="419" mass="44704">MHLDRRDFLKLSAATALAALPGCASLSGTARPRVVVVGAGFGGATCAKYLRRWGPALDVTLIEPNERFVSCPISNWVLGGLRSMDDITHGYGGLARHGITLIRDSVVAIDPDTRTLRTAQGLQIGYERLVLAPGVELLTDSVRGFADAEAAGRVVHAWKAGAQTALLRRQLEAMPDGGTFIVSIPAAPYRCPPGPYERACLVAHYFKQRKPRSKIIVLDANPDIVSKKPLFTDAWNTLYPGMIDYRPNSPALVVDAAKMTVSTDFEDVRGDVLNIVPRQRAAAVCDLVGARNDGNKTWCTVDFATFESTAAPGVHIIGDSMASPLPRSGHMATNQAKVCAGAIVDLLADRAPDPAPVIANTCYSATSDSTAGYVAHVYRLVPGKGYVAAPEGGATTTGDARNFRYAASWAKNIWAEMLS</sequence>
<evidence type="ECO:0000313" key="6">
    <source>
        <dbReference type="EMBL" id="AAZ97988.1"/>
    </source>
</evidence>
<dbReference type="InterPro" id="IPR052541">
    <property type="entry name" value="SQRD"/>
</dbReference>
<dbReference type="SUPFAM" id="SSF55424">
    <property type="entry name" value="FAD/NAD-linked reductases, dimerisation (C-terminal) domain"/>
    <property type="match status" value="1"/>
</dbReference>
<protein>
    <submittedName>
        <fullName evidence="6">Putative sulfide dehydrogenase flavocytochrome c oxidoreductase</fullName>
    </submittedName>
</protein>
<dbReference type="Pfam" id="PF09242">
    <property type="entry name" value="FCSD-flav_bind"/>
    <property type="match status" value="1"/>
</dbReference>
<keyword evidence="1" id="KW-0285">Flavoprotein</keyword>
<dbReference type="OrthoDB" id="9802771at2"/>
<dbReference type="NCBIfam" id="TIGR01409">
    <property type="entry name" value="TAT_signal_seq"/>
    <property type="match status" value="1"/>
</dbReference>
<dbReference type="Gene3D" id="3.90.760.10">
    <property type="entry name" value="Flavocytochrome c sulphide dehydrogenase, flavin-binding domain"/>
    <property type="match status" value="1"/>
</dbReference>
<dbReference type="Pfam" id="PF10518">
    <property type="entry name" value="TAT_signal"/>
    <property type="match status" value="1"/>
</dbReference>
<dbReference type="GO" id="GO:0050660">
    <property type="term" value="F:flavin adenine dinucleotide binding"/>
    <property type="evidence" value="ECO:0007669"/>
    <property type="project" value="InterPro"/>
</dbReference>
<name>Q3SHA1_THIDA</name>
<dbReference type="InterPro" id="IPR019546">
    <property type="entry name" value="TAT_signal_bac_arc"/>
</dbReference>
<evidence type="ECO:0000259" key="4">
    <source>
        <dbReference type="Pfam" id="PF09242"/>
    </source>
</evidence>
<dbReference type="Pfam" id="PF21706">
    <property type="entry name" value="FCSD_central"/>
    <property type="match status" value="1"/>
</dbReference>
<dbReference type="InterPro" id="IPR006311">
    <property type="entry name" value="TAT_signal"/>
</dbReference>
<dbReference type="eggNOG" id="COG0446">
    <property type="taxonomic scope" value="Bacteria"/>
</dbReference>
<dbReference type="PANTHER" id="PTHR43755">
    <property type="match status" value="1"/>
</dbReference>
<evidence type="ECO:0000259" key="3">
    <source>
        <dbReference type="Pfam" id="PF07992"/>
    </source>
</evidence>
<dbReference type="PROSITE" id="PS51318">
    <property type="entry name" value="TAT"/>
    <property type="match status" value="1"/>
</dbReference>
<dbReference type="AlphaFoldDB" id="Q3SHA1"/>
<reference evidence="6 7" key="1">
    <citation type="journal article" date="2006" name="J. Bacteriol.">
        <title>The genome sequence of the obligately chemolithoautotrophic, facultatively anaerobic bacterium Thiobacillus denitrificans.</title>
        <authorList>
            <person name="Beller H.R."/>
            <person name="Chain P.S."/>
            <person name="Letain T.E."/>
            <person name="Chakicherla A."/>
            <person name="Larimer F.W."/>
            <person name="Richardson P.M."/>
            <person name="Coleman M.A."/>
            <person name="Wood A.P."/>
            <person name="Kelly D.P."/>
        </authorList>
    </citation>
    <scope>NUCLEOTIDE SEQUENCE [LARGE SCALE GENOMIC DNA]</scope>
    <source>
        <strain evidence="6 7">ATCC 25259</strain>
    </source>
</reference>
<dbReference type="SUPFAM" id="SSF51905">
    <property type="entry name" value="FAD/NAD(P)-binding domain"/>
    <property type="match status" value="2"/>
</dbReference>
<dbReference type="InterPro" id="IPR049386">
    <property type="entry name" value="FCSD_central"/>
</dbReference>
<dbReference type="GO" id="GO:0016491">
    <property type="term" value="F:oxidoreductase activity"/>
    <property type="evidence" value="ECO:0007669"/>
    <property type="project" value="InterPro"/>
</dbReference>
<evidence type="ECO:0000256" key="2">
    <source>
        <dbReference type="ARBA" id="ARBA00022827"/>
    </source>
</evidence>
<dbReference type="InterPro" id="IPR016156">
    <property type="entry name" value="FAD/NAD-linked_Rdtase_dimer_sf"/>
</dbReference>
<dbReference type="KEGG" id="tbd:Tbd_2035"/>
<dbReference type="RefSeq" id="WP_011312547.1">
    <property type="nucleotide sequence ID" value="NC_007404.1"/>
</dbReference>
<gene>
    <name evidence="6" type="ordered locus">Tbd_2035</name>
</gene>
<keyword evidence="7" id="KW-1185">Reference proteome</keyword>
<dbReference type="Gene3D" id="3.50.50.60">
    <property type="entry name" value="FAD/NAD(P)-binding domain"/>
    <property type="match status" value="2"/>
</dbReference>
<dbReference type="InterPro" id="IPR037092">
    <property type="entry name" value="FlavoCytC_S_DH_flav-bd_sf"/>
</dbReference>
<evidence type="ECO:0000259" key="5">
    <source>
        <dbReference type="Pfam" id="PF21706"/>
    </source>
</evidence>
<dbReference type="InterPro" id="IPR015323">
    <property type="entry name" value="FlavoCytC_S_DH_flav-bd"/>
</dbReference>
<dbReference type="InterPro" id="IPR023753">
    <property type="entry name" value="FAD/NAD-binding_dom"/>
</dbReference>
<dbReference type="HOGENOM" id="CLU_030742_0_0_4"/>
<dbReference type="PANTHER" id="PTHR43755:SF1">
    <property type="entry name" value="FAD-DEPENDENT PYRIDINE NUCLEOTIDE-DISULPHIDE OXIDOREDUCTASE"/>
    <property type="match status" value="1"/>
</dbReference>
<dbReference type="InterPro" id="IPR036188">
    <property type="entry name" value="FAD/NAD-bd_sf"/>
</dbReference>
<dbReference type="STRING" id="292415.Tbd_2035"/>
<dbReference type="EMBL" id="CP000116">
    <property type="protein sequence ID" value="AAZ97988.1"/>
    <property type="molecule type" value="Genomic_DNA"/>
</dbReference>
<evidence type="ECO:0000256" key="1">
    <source>
        <dbReference type="ARBA" id="ARBA00022630"/>
    </source>
</evidence>
<accession>Q3SHA1</accession>
<feature type="domain" description="FAD/NAD(P)-binding" evidence="3">
    <location>
        <begin position="33"/>
        <end position="145"/>
    </location>
</feature>
<proteinExistence type="predicted"/>
<keyword evidence="2" id="KW-0274">FAD</keyword>
<organism evidence="6 7">
    <name type="scientific">Thiobacillus denitrificans (strain ATCC 25259 / T1)</name>
    <dbReference type="NCBI Taxonomy" id="292415"/>
    <lineage>
        <taxon>Bacteria</taxon>
        <taxon>Pseudomonadati</taxon>
        <taxon>Pseudomonadota</taxon>
        <taxon>Betaproteobacteria</taxon>
        <taxon>Nitrosomonadales</taxon>
        <taxon>Thiobacillaceae</taxon>
        <taxon>Thiobacillus</taxon>
    </lineage>
</organism>
<evidence type="ECO:0000313" key="7">
    <source>
        <dbReference type="Proteomes" id="UP000008291"/>
    </source>
</evidence>
<dbReference type="Pfam" id="PF07992">
    <property type="entry name" value="Pyr_redox_2"/>
    <property type="match status" value="1"/>
</dbReference>
<feature type="domain" description="Sulfide dehydrogenase [flavocytochrome c] flavoprotein chain central" evidence="5">
    <location>
        <begin position="164"/>
        <end position="277"/>
    </location>
</feature>
<feature type="domain" description="Flavocytochrome c sulphide dehydrogenase flavin-binding" evidence="4">
    <location>
        <begin position="354"/>
        <end position="418"/>
    </location>
</feature>
<dbReference type="Proteomes" id="UP000008291">
    <property type="component" value="Chromosome"/>
</dbReference>